<evidence type="ECO:0000256" key="6">
    <source>
        <dbReference type="ARBA" id="ARBA00023251"/>
    </source>
</evidence>
<evidence type="ECO:0000256" key="3">
    <source>
        <dbReference type="ARBA" id="ARBA00012865"/>
    </source>
</evidence>
<dbReference type="InterPro" id="IPR002137">
    <property type="entry name" value="Beta-lactam_class-D_AS"/>
</dbReference>
<dbReference type="PANTHER" id="PTHR30627:SF6">
    <property type="entry name" value="BETA-LACTAMASE YBXI-RELATED"/>
    <property type="match status" value="1"/>
</dbReference>
<accession>A0ABT4VHJ9</accession>
<dbReference type="PROSITE" id="PS00337">
    <property type="entry name" value="BETA_LACTAMASE_D"/>
    <property type="match status" value="1"/>
</dbReference>
<sequence>MNRMYFFLLFLLAIVPPAFGDDAYPVVDHPDLEALFAEQNVAGAFVLLDPVTGAVHAVNPSRIEERRIPASTFKIANSLIALETGAVRDEDEVIPYGGEPQPIKAWERDMDMREAIRVSNVPVFQELANRIGGEAYAEWLKRFDYGNRATADNAKAFWLRGPLAISPQEQIAFVARLAAGTLPASQENQDTVRDMLLIERRGPASLYGKSGWSVSAEPQIGWWVGWVEKDGAAFVFALTIDMEGRKDADKREILMRALLKELGVYG</sequence>
<dbReference type="SUPFAM" id="SSF56601">
    <property type="entry name" value="beta-lactamase/transpeptidase-like"/>
    <property type="match status" value="1"/>
</dbReference>
<keyword evidence="5 7" id="KW-0378">Hydrolase</keyword>
<feature type="domain" description="Penicillin-binding protein transpeptidase" evidence="9">
    <location>
        <begin position="43"/>
        <end position="259"/>
    </location>
</feature>
<evidence type="ECO:0000256" key="2">
    <source>
        <dbReference type="ARBA" id="ARBA00007898"/>
    </source>
</evidence>
<dbReference type="RefSeq" id="WP_271087673.1">
    <property type="nucleotide sequence ID" value="NZ_JAPJZH010000001.1"/>
</dbReference>
<dbReference type="InterPro" id="IPR012338">
    <property type="entry name" value="Beta-lactam/transpept-like"/>
</dbReference>
<dbReference type="InterPro" id="IPR050515">
    <property type="entry name" value="Beta-lactam/transpept"/>
</dbReference>
<proteinExistence type="inferred from homology"/>
<dbReference type="EC" id="3.5.2.6" evidence="3 7"/>
<evidence type="ECO:0000259" key="9">
    <source>
        <dbReference type="Pfam" id="PF00905"/>
    </source>
</evidence>
<comment type="similarity">
    <text evidence="2 7">Belongs to the class-D beta-lactamase family.</text>
</comment>
<feature type="chain" id="PRO_5047372885" description="Beta-lactamase" evidence="8">
    <location>
        <begin position="21"/>
        <end position="266"/>
    </location>
</feature>
<reference evidence="10" key="1">
    <citation type="submission" date="2022-11" db="EMBL/GenBank/DDBJ databases">
        <title>Hoeflea poritis sp. nov., isolated from scleractinian coral Porites lutea.</title>
        <authorList>
            <person name="Zhang G."/>
            <person name="Wei Q."/>
            <person name="Cai L."/>
        </authorList>
    </citation>
    <scope>NUCLEOTIDE SEQUENCE</scope>
    <source>
        <strain evidence="10">E7-10</strain>
    </source>
</reference>
<dbReference type="EMBL" id="JAPJZH010000001">
    <property type="protein sequence ID" value="MDA4844150.1"/>
    <property type="molecule type" value="Genomic_DNA"/>
</dbReference>
<dbReference type="Pfam" id="PF00905">
    <property type="entry name" value="Transpeptidase"/>
    <property type="match status" value="1"/>
</dbReference>
<evidence type="ECO:0000256" key="4">
    <source>
        <dbReference type="ARBA" id="ARBA00022729"/>
    </source>
</evidence>
<evidence type="ECO:0000313" key="11">
    <source>
        <dbReference type="Proteomes" id="UP001148313"/>
    </source>
</evidence>
<evidence type="ECO:0000256" key="5">
    <source>
        <dbReference type="ARBA" id="ARBA00022801"/>
    </source>
</evidence>
<keyword evidence="11" id="KW-1185">Reference proteome</keyword>
<comment type="caution">
    <text evidence="10">The sequence shown here is derived from an EMBL/GenBank/DDBJ whole genome shotgun (WGS) entry which is preliminary data.</text>
</comment>
<dbReference type="InterPro" id="IPR001460">
    <property type="entry name" value="PCN-bd_Tpept"/>
</dbReference>
<evidence type="ECO:0000256" key="1">
    <source>
        <dbReference type="ARBA" id="ARBA00001526"/>
    </source>
</evidence>
<organism evidence="10 11">
    <name type="scientific">Hoeflea poritis</name>
    <dbReference type="NCBI Taxonomy" id="2993659"/>
    <lineage>
        <taxon>Bacteria</taxon>
        <taxon>Pseudomonadati</taxon>
        <taxon>Pseudomonadota</taxon>
        <taxon>Alphaproteobacteria</taxon>
        <taxon>Hyphomicrobiales</taxon>
        <taxon>Rhizobiaceae</taxon>
        <taxon>Hoeflea</taxon>
    </lineage>
</organism>
<dbReference type="Gene3D" id="3.40.710.10">
    <property type="entry name" value="DD-peptidase/beta-lactamase superfamily"/>
    <property type="match status" value="1"/>
</dbReference>
<evidence type="ECO:0000313" key="10">
    <source>
        <dbReference type="EMBL" id="MDA4844150.1"/>
    </source>
</evidence>
<keyword evidence="6 7" id="KW-0046">Antibiotic resistance</keyword>
<protein>
    <recommendedName>
        <fullName evidence="3 7">Beta-lactamase</fullName>
        <ecNumber evidence="3 7">3.5.2.6</ecNumber>
    </recommendedName>
</protein>
<dbReference type="NCBIfam" id="NF012161">
    <property type="entry name" value="bla_class_D_main"/>
    <property type="match status" value="1"/>
</dbReference>
<comment type="catalytic activity">
    <reaction evidence="1 7">
        <text>a beta-lactam + H2O = a substituted beta-amino acid</text>
        <dbReference type="Rhea" id="RHEA:20401"/>
        <dbReference type="ChEBI" id="CHEBI:15377"/>
        <dbReference type="ChEBI" id="CHEBI:35627"/>
        <dbReference type="ChEBI" id="CHEBI:140347"/>
        <dbReference type="EC" id="3.5.2.6"/>
    </reaction>
</comment>
<feature type="signal peptide" evidence="8">
    <location>
        <begin position="1"/>
        <end position="20"/>
    </location>
</feature>
<keyword evidence="4 8" id="KW-0732">Signal</keyword>
<dbReference type="Proteomes" id="UP001148313">
    <property type="component" value="Unassembled WGS sequence"/>
</dbReference>
<evidence type="ECO:0000256" key="8">
    <source>
        <dbReference type="SAM" id="SignalP"/>
    </source>
</evidence>
<name>A0ABT4VHJ9_9HYPH</name>
<dbReference type="GO" id="GO:0008800">
    <property type="term" value="F:beta-lactamase activity"/>
    <property type="evidence" value="ECO:0007669"/>
    <property type="project" value="UniProtKB-EC"/>
</dbReference>
<dbReference type="PANTHER" id="PTHR30627">
    <property type="entry name" value="PEPTIDOGLYCAN D,D-TRANSPEPTIDASE"/>
    <property type="match status" value="1"/>
</dbReference>
<gene>
    <name evidence="10" type="primary">blaOXA</name>
    <name evidence="10" type="ORF">OOZ53_02265</name>
</gene>
<evidence type="ECO:0000256" key="7">
    <source>
        <dbReference type="RuleBase" id="RU361140"/>
    </source>
</evidence>